<evidence type="ECO:0000256" key="1">
    <source>
        <dbReference type="SAM" id="Phobius"/>
    </source>
</evidence>
<sequence>MKKRKIVIITLLLIGVLLLGGILYNLFLVKTANISMLKESWNLDIPIPNKEIEVFDTQDSINGDGQSYFIQEFSEKNFKKVFNLKGGIVVSKDNINEIEKYIDKFKRDSVNINKSNKNKIEEDFKKYKLEVKKDDKYIYKRNYENYVVLIIKKDEQKLYSLIWNQ</sequence>
<dbReference type="AlphaFoldDB" id="A0A9P3TZU4"/>
<dbReference type="EMBL" id="DAEQIJ010000013">
    <property type="protein sequence ID" value="HBH2620914.1"/>
    <property type="molecule type" value="Genomic_DNA"/>
</dbReference>
<comment type="caution">
    <text evidence="2">The sequence shown here is derived from an EMBL/GenBank/DDBJ whole genome shotgun (WGS) entry which is preliminary data.</text>
</comment>
<reference evidence="2" key="2">
    <citation type="submission" date="2021-06" db="EMBL/GenBank/DDBJ databases">
        <authorList>
            <consortium name="NCBI Pathogen Detection Project"/>
        </authorList>
    </citation>
    <scope>NUCLEOTIDE SEQUENCE</scope>
    <source>
        <strain evidence="2">Clostridioides</strain>
    </source>
</reference>
<dbReference type="RefSeq" id="WP_003429136.1">
    <property type="nucleotide sequence ID" value="NZ_AP025558.1"/>
</dbReference>
<evidence type="ECO:0000313" key="2">
    <source>
        <dbReference type="EMBL" id="HBH2620914.1"/>
    </source>
</evidence>
<gene>
    <name evidence="2" type="ORF">KRQ00_002695</name>
</gene>
<proteinExistence type="predicted"/>
<feature type="transmembrane region" description="Helical" evidence="1">
    <location>
        <begin position="6"/>
        <end position="28"/>
    </location>
</feature>
<keyword evidence="1" id="KW-0472">Membrane</keyword>
<protein>
    <submittedName>
        <fullName evidence="2">Uncharacterized protein</fullName>
    </submittedName>
</protein>
<evidence type="ECO:0000313" key="3">
    <source>
        <dbReference type="Proteomes" id="UP000879542"/>
    </source>
</evidence>
<reference evidence="2" key="1">
    <citation type="journal article" date="2018" name="Genome Biol.">
        <title>SKESA: strategic k-mer extension for scrupulous assemblies.</title>
        <authorList>
            <person name="Souvorov A."/>
            <person name="Agarwala R."/>
            <person name="Lipman D.J."/>
        </authorList>
    </citation>
    <scope>NUCLEOTIDE SEQUENCE</scope>
    <source>
        <strain evidence="2">Clostridioides</strain>
    </source>
</reference>
<dbReference type="Proteomes" id="UP000879542">
    <property type="component" value="Unassembled WGS sequence"/>
</dbReference>
<keyword evidence="1" id="KW-1133">Transmembrane helix</keyword>
<name>A0A9P3TZU4_CLODI</name>
<keyword evidence="1" id="KW-0812">Transmembrane</keyword>
<accession>A0A9P3TZU4</accession>
<organism evidence="2 3">
    <name type="scientific">Clostridioides difficile</name>
    <name type="common">Peptoclostridium difficile</name>
    <dbReference type="NCBI Taxonomy" id="1496"/>
    <lineage>
        <taxon>Bacteria</taxon>
        <taxon>Bacillati</taxon>
        <taxon>Bacillota</taxon>
        <taxon>Clostridia</taxon>
        <taxon>Peptostreptococcales</taxon>
        <taxon>Peptostreptococcaceae</taxon>
        <taxon>Clostridioides</taxon>
    </lineage>
</organism>